<reference evidence="2 3" key="1">
    <citation type="submission" date="2019-04" db="EMBL/GenBank/DDBJ databases">
        <authorList>
            <person name="Alioto T."/>
            <person name="Alioto T."/>
        </authorList>
    </citation>
    <scope>NUCLEOTIDE SEQUENCE [LARGE SCALE GENOMIC DNA]</scope>
</reference>
<keyword evidence="3" id="KW-1185">Reference proteome</keyword>
<dbReference type="Proteomes" id="UP000662637">
    <property type="component" value="Unassembled WGS sequence"/>
</dbReference>
<dbReference type="EMBL" id="CABDUW010000506">
    <property type="protein sequence ID" value="VTJ70394.1"/>
    <property type="molecule type" value="Genomic_DNA"/>
</dbReference>
<sequence length="107" mass="11335">MCWRIRQGDGGQTHQQCWAEAGAEAAGSQGAGACGQERASCWPSVHFRKVDLLQDNVHGWVLPSDWFTSSLTLSATQVVPGGKCPLGPVLTGVDLPSCVVCLQILSI</sequence>
<reference evidence="1" key="2">
    <citation type="submission" date="2020-08" db="EMBL/GenBank/DDBJ databases">
        <authorList>
            <person name="Shumante A."/>
            <person name="Zimin A.V."/>
            <person name="Puiu D."/>
            <person name="Salzberg S.L."/>
        </authorList>
    </citation>
    <scope>NUCLEOTIDE SEQUENCE</scope>
    <source>
        <strain evidence="1">WC2-LM</strain>
        <tissue evidence="1">Liver</tissue>
    </source>
</reference>
<evidence type="ECO:0000313" key="1">
    <source>
        <dbReference type="EMBL" id="KAF7474506.1"/>
    </source>
</evidence>
<organism evidence="2 3">
    <name type="scientific">Marmota monax</name>
    <name type="common">Woodchuck</name>
    <dbReference type="NCBI Taxonomy" id="9995"/>
    <lineage>
        <taxon>Eukaryota</taxon>
        <taxon>Metazoa</taxon>
        <taxon>Chordata</taxon>
        <taxon>Craniata</taxon>
        <taxon>Vertebrata</taxon>
        <taxon>Euteleostomi</taxon>
        <taxon>Mammalia</taxon>
        <taxon>Eutheria</taxon>
        <taxon>Euarchontoglires</taxon>
        <taxon>Glires</taxon>
        <taxon>Rodentia</taxon>
        <taxon>Sciuromorpha</taxon>
        <taxon>Sciuridae</taxon>
        <taxon>Xerinae</taxon>
        <taxon>Marmotini</taxon>
        <taxon>Marmota</taxon>
    </lineage>
</organism>
<proteinExistence type="predicted"/>
<accession>A0A5E4BL19</accession>
<evidence type="ECO:0000313" key="2">
    <source>
        <dbReference type="EMBL" id="VTJ70394.1"/>
    </source>
</evidence>
<evidence type="ECO:0000313" key="3">
    <source>
        <dbReference type="Proteomes" id="UP000335636"/>
    </source>
</evidence>
<protein>
    <submittedName>
        <fullName evidence="2">Uncharacterized protein</fullName>
    </submittedName>
</protein>
<dbReference type="Proteomes" id="UP000335636">
    <property type="component" value="Unassembled WGS sequence"/>
</dbReference>
<dbReference type="EMBL" id="WJEC01003885">
    <property type="protein sequence ID" value="KAF7474506.1"/>
    <property type="molecule type" value="Genomic_DNA"/>
</dbReference>
<name>A0A5E4BL19_MARMO</name>
<dbReference type="AlphaFoldDB" id="A0A5E4BL19"/>
<gene>
    <name evidence="1" type="ORF">GHT09_014735</name>
    <name evidence="2" type="ORF">MONAX_5E000154</name>
</gene>